<reference evidence="1 2" key="1">
    <citation type="submission" date="2016-07" db="EMBL/GenBank/DDBJ databases">
        <title>Genome sequencing of Vibrio scophthalmi strain VS-05, an isolated from Paralichthys olivaceus.</title>
        <authorList>
            <person name="Han H.-J."/>
        </authorList>
    </citation>
    <scope>NUCLEOTIDE SEQUENCE [LARGE SCALE GENOMIC DNA]</scope>
    <source>
        <strain evidence="1 2">VS-05</strain>
    </source>
</reference>
<dbReference type="RefSeq" id="WP_065545277.1">
    <property type="nucleotide sequence ID" value="NZ_CP016414.1"/>
</dbReference>
<dbReference type="EMBL" id="CP016414">
    <property type="protein sequence ID" value="ANU36293.1"/>
    <property type="molecule type" value="Genomic_DNA"/>
</dbReference>
<sequence>MGTKITSRAVLNAGSLGRLPIKEGADIGFGNLKREPVMGDDGVLGFSESYDEAPSIKCTIAHAKSTDEDAIKNFTGENITLETNSGKVYALMDAWVGDPLSLSIKDGQLEVMFYGHELIPQ</sequence>
<keyword evidence="2" id="KW-1185">Reference proteome</keyword>
<evidence type="ECO:0000313" key="1">
    <source>
        <dbReference type="EMBL" id="ANU36293.1"/>
    </source>
</evidence>
<dbReference type="InterPro" id="IPR019596">
    <property type="entry name" value="Phage_Mu_GpM_tail_tub"/>
</dbReference>
<gene>
    <name evidence="1" type="ORF">VSVS05_01166</name>
</gene>
<accession>A0A1C7FA50</accession>
<proteinExistence type="predicted"/>
<evidence type="ECO:0008006" key="3">
    <source>
        <dbReference type="Google" id="ProtNLM"/>
    </source>
</evidence>
<dbReference type="Proteomes" id="UP000092528">
    <property type="component" value="Chromosome 1"/>
</dbReference>
<organism evidence="1 2">
    <name type="scientific">Vibrio scophthalmi</name>
    <dbReference type="NCBI Taxonomy" id="45658"/>
    <lineage>
        <taxon>Bacteria</taxon>
        <taxon>Pseudomonadati</taxon>
        <taxon>Pseudomonadota</taxon>
        <taxon>Gammaproteobacteria</taxon>
        <taxon>Vibrionales</taxon>
        <taxon>Vibrionaceae</taxon>
        <taxon>Vibrio</taxon>
    </lineage>
</organism>
<dbReference type="Pfam" id="PF10618">
    <property type="entry name" value="Tail_tube"/>
    <property type="match status" value="1"/>
</dbReference>
<dbReference type="PATRIC" id="fig|45658.7.peg.1136"/>
<dbReference type="AlphaFoldDB" id="A0A1C7FA50"/>
<evidence type="ECO:0000313" key="2">
    <source>
        <dbReference type="Proteomes" id="UP000092528"/>
    </source>
</evidence>
<protein>
    <recommendedName>
        <fullName evidence="3">Phage tail tube protein</fullName>
    </recommendedName>
</protein>
<name>A0A1C7FA50_9VIBR</name>